<reference evidence="1" key="1">
    <citation type="submission" date="2020-08" db="EMBL/GenBank/DDBJ databases">
        <title>Plant Genome Project.</title>
        <authorList>
            <person name="Zhang R.-G."/>
        </authorList>
    </citation>
    <scope>NUCLEOTIDE SEQUENCE</scope>
    <source>
        <strain evidence="1">WSP0</strain>
        <tissue evidence="1">Leaf</tissue>
    </source>
</reference>
<name>A0AAV6LCS9_9ERIC</name>
<accession>A0AAV6LCS9</accession>
<sequence length="107" mass="11464">MCTHGHPQEEAGSELEVELAVAEPAGAGPAAVVGLDPAVISLFPLLPFMSDGPVGFGGSKFLKQFVHGEDVFHDLCINAWLTSCTECIVCRHEYLGWEPEMLPPDVT</sequence>
<evidence type="ECO:0000313" key="2">
    <source>
        <dbReference type="Proteomes" id="UP000823749"/>
    </source>
</evidence>
<evidence type="ECO:0000313" key="1">
    <source>
        <dbReference type="EMBL" id="KAG5562520.1"/>
    </source>
</evidence>
<dbReference type="EMBL" id="JACTNZ010000002">
    <property type="protein sequence ID" value="KAG5562520.1"/>
    <property type="molecule type" value="Genomic_DNA"/>
</dbReference>
<protein>
    <submittedName>
        <fullName evidence="1">Uncharacterized protein</fullName>
    </submittedName>
</protein>
<dbReference type="Proteomes" id="UP000823749">
    <property type="component" value="Chromosome 2"/>
</dbReference>
<dbReference type="AlphaFoldDB" id="A0AAV6LCS9"/>
<organism evidence="1 2">
    <name type="scientific">Rhododendron griersonianum</name>
    <dbReference type="NCBI Taxonomy" id="479676"/>
    <lineage>
        <taxon>Eukaryota</taxon>
        <taxon>Viridiplantae</taxon>
        <taxon>Streptophyta</taxon>
        <taxon>Embryophyta</taxon>
        <taxon>Tracheophyta</taxon>
        <taxon>Spermatophyta</taxon>
        <taxon>Magnoliopsida</taxon>
        <taxon>eudicotyledons</taxon>
        <taxon>Gunneridae</taxon>
        <taxon>Pentapetalae</taxon>
        <taxon>asterids</taxon>
        <taxon>Ericales</taxon>
        <taxon>Ericaceae</taxon>
        <taxon>Ericoideae</taxon>
        <taxon>Rhodoreae</taxon>
        <taxon>Rhododendron</taxon>
    </lineage>
</organism>
<gene>
    <name evidence="1" type="ORF">RHGRI_005297</name>
</gene>
<comment type="caution">
    <text evidence="1">The sequence shown here is derived from an EMBL/GenBank/DDBJ whole genome shotgun (WGS) entry which is preliminary data.</text>
</comment>
<proteinExistence type="predicted"/>
<keyword evidence="2" id="KW-1185">Reference proteome</keyword>